<evidence type="ECO:0000256" key="6">
    <source>
        <dbReference type="ARBA" id="ARBA00022692"/>
    </source>
</evidence>
<dbReference type="Pfam" id="PF07963">
    <property type="entry name" value="N_methyl"/>
    <property type="match status" value="1"/>
</dbReference>
<dbReference type="STRING" id="419481.SAMN05216233_11685"/>
<dbReference type="GO" id="GO:0015627">
    <property type="term" value="C:type II protein secretion system complex"/>
    <property type="evidence" value="ECO:0007669"/>
    <property type="project" value="InterPro"/>
</dbReference>
<proteinExistence type="inferred from homology"/>
<evidence type="ECO:0000256" key="7">
    <source>
        <dbReference type="ARBA" id="ARBA00022989"/>
    </source>
</evidence>
<dbReference type="GO" id="GO:0005886">
    <property type="term" value="C:plasma membrane"/>
    <property type="evidence" value="ECO:0007669"/>
    <property type="project" value="UniProtKB-SubCell"/>
</dbReference>
<evidence type="ECO:0000313" key="14">
    <source>
        <dbReference type="Proteomes" id="UP000198870"/>
    </source>
</evidence>
<gene>
    <name evidence="13" type="ORF">SAMN05216233_11685</name>
</gene>
<dbReference type="AlphaFoldDB" id="A0A1G5I0F1"/>
<keyword evidence="14" id="KW-1185">Reference proteome</keyword>
<evidence type="ECO:0000256" key="3">
    <source>
        <dbReference type="ARBA" id="ARBA00022475"/>
    </source>
</evidence>
<sequence>MTHYLSHLCLAGFHCGAVWEKEGNMSNSRGMTLLELMVAVAIVAVLAGIGVPEFKQWAAGQRLNSSARDVHLVLQVARAEAIKTGDNVVVAFTEGVGASGQYLAFVDDDGDRTLDTGETTLESGSFPNGIDMFHARFDLSGSGTQNKDRTHFGRHGLTTGRNGEVKFRNTYGKAMRVVLNGAGTSRVETM</sequence>
<dbReference type="EMBL" id="FMUX01000016">
    <property type="protein sequence ID" value="SCY68768.1"/>
    <property type="molecule type" value="Genomic_DNA"/>
</dbReference>
<dbReference type="PROSITE" id="PS00409">
    <property type="entry name" value="PROKAR_NTER_METHYL"/>
    <property type="match status" value="1"/>
</dbReference>
<evidence type="ECO:0000259" key="12">
    <source>
        <dbReference type="Pfam" id="PF12019"/>
    </source>
</evidence>
<accession>A0A1G5I0F1</accession>
<keyword evidence="5" id="KW-0997">Cell inner membrane</keyword>
<dbReference type="GO" id="GO:0015628">
    <property type="term" value="P:protein secretion by the type II secretion system"/>
    <property type="evidence" value="ECO:0007669"/>
    <property type="project" value="InterPro"/>
</dbReference>
<comment type="subcellular location">
    <subcellularLocation>
        <location evidence="1">Cell inner membrane</location>
        <topology evidence="1">Single-pass membrane protein</topology>
    </subcellularLocation>
</comment>
<dbReference type="InterPro" id="IPR045584">
    <property type="entry name" value="Pilin-like"/>
</dbReference>
<feature type="transmembrane region" description="Helical" evidence="11">
    <location>
        <begin position="33"/>
        <end position="52"/>
    </location>
</feature>
<dbReference type="Pfam" id="PF12019">
    <property type="entry name" value="GspH"/>
    <property type="match status" value="1"/>
</dbReference>
<keyword evidence="8 11" id="KW-0472">Membrane</keyword>
<keyword evidence="6 11" id="KW-0812">Transmembrane</keyword>
<evidence type="ECO:0000256" key="10">
    <source>
        <dbReference type="ARBA" id="ARBA00030775"/>
    </source>
</evidence>
<evidence type="ECO:0000313" key="13">
    <source>
        <dbReference type="EMBL" id="SCY68768.1"/>
    </source>
</evidence>
<reference evidence="13 14" key="1">
    <citation type="submission" date="2016-10" db="EMBL/GenBank/DDBJ databases">
        <authorList>
            <person name="de Groot N.N."/>
        </authorList>
    </citation>
    <scope>NUCLEOTIDE SEQUENCE [LARGE SCALE GENOMIC DNA]</scope>
    <source>
        <strain evidence="13 14">AA1</strain>
    </source>
</reference>
<evidence type="ECO:0000256" key="11">
    <source>
        <dbReference type="SAM" id="Phobius"/>
    </source>
</evidence>
<keyword evidence="3" id="KW-1003">Cell membrane</keyword>
<name>A0A1G5I0F1_9BACT</name>
<evidence type="ECO:0000256" key="4">
    <source>
        <dbReference type="ARBA" id="ARBA00022481"/>
    </source>
</evidence>
<evidence type="ECO:0000256" key="5">
    <source>
        <dbReference type="ARBA" id="ARBA00022519"/>
    </source>
</evidence>
<organism evidence="13 14">
    <name type="scientific">Desulfoluna spongiiphila</name>
    <dbReference type="NCBI Taxonomy" id="419481"/>
    <lineage>
        <taxon>Bacteria</taxon>
        <taxon>Pseudomonadati</taxon>
        <taxon>Thermodesulfobacteriota</taxon>
        <taxon>Desulfobacteria</taxon>
        <taxon>Desulfobacterales</taxon>
        <taxon>Desulfolunaceae</taxon>
        <taxon>Desulfoluna</taxon>
    </lineage>
</organism>
<feature type="domain" description="General secretion pathway GspH" evidence="12">
    <location>
        <begin position="67"/>
        <end position="183"/>
    </location>
</feature>
<dbReference type="InterPro" id="IPR022346">
    <property type="entry name" value="T2SS_GspH"/>
</dbReference>
<dbReference type="OrthoDB" id="9795612at2"/>
<evidence type="ECO:0000256" key="9">
    <source>
        <dbReference type="ARBA" id="ARBA00025772"/>
    </source>
</evidence>
<dbReference type="SUPFAM" id="SSF54523">
    <property type="entry name" value="Pili subunits"/>
    <property type="match status" value="1"/>
</dbReference>
<comment type="similarity">
    <text evidence="9">Belongs to the GSP H family.</text>
</comment>
<evidence type="ECO:0000256" key="2">
    <source>
        <dbReference type="ARBA" id="ARBA00021549"/>
    </source>
</evidence>
<keyword evidence="4" id="KW-0488">Methylation</keyword>
<dbReference type="NCBIfam" id="TIGR02532">
    <property type="entry name" value="IV_pilin_GFxxxE"/>
    <property type="match status" value="1"/>
</dbReference>
<keyword evidence="7 11" id="KW-1133">Transmembrane helix</keyword>
<protein>
    <recommendedName>
        <fullName evidence="2">Type II secretion system protein H</fullName>
    </recommendedName>
    <alternativeName>
        <fullName evidence="10">General secretion pathway protein H</fullName>
    </alternativeName>
</protein>
<dbReference type="InterPro" id="IPR012902">
    <property type="entry name" value="N_methyl_site"/>
</dbReference>
<evidence type="ECO:0000256" key="8">
    <source>
        <dbReference type="ARBA" id="ARBA00023136"/>
    </source>
</evidence>
<evidence type="ECO:0000256" key="1">
    <source>
        <dbReference type="ARBA" id="ARBA00004377"/>
    </source>
</evidence>
<dbReference type="Proteomes" id="UP000198870">
    <property type="component" value="Unassembled WGS sequence"/>
</dbReference>
<dbReference type="Gene3D" id="3.55.40.10">
    <property type="entry name" value="minor pseudopilin epsh domain"/>
    <property type="match status" value="1"/>
</dbReference>